<evidence type="ECO:0000313" key="4">
    <source>
        <dbReference type="Proteomes" id="UP001253637"/>
    </source>
</evidence>
<evidence type="ECO:0000256" key="2">
    <source>
        <dbReference type="SAM" id="Phobius"/>
    </source>
</evidence>
<keyword evidence="2" id="KW-0812">Transmembrane</keyword>
<evidence type="ECO:0000256" key="1">
    <source>
        <dbReference type="SAM" id="MobiDB-lite"/>
    </source>
</evidence>
<keyword evidence="2" id="KW-0472">Membrane</keyword>
<accession>A0A811BPQ6</accession>
<evidence type="ECO:0000313" key="3">
    <source>
        <dbReference type="EMBL" id="BCU03280.1"/>
    </source>
</evidence>
<feature type="transmembrane region" description="Helical" evidence="2">
    <location>
        <begin position="48"/>
        <end position="68"/>
    </location>
</feature>
<feature type="compositionally biased region" description="Polar residues" evidence="1">
    <location>
        <begin position="169"/>
        <end position="188"/>
    </location>
</feature>
<protein>
    <submittedName>
        <fullName evidence="3">Uncharacterized protein</fullName>
    </submittedName>
</protein>
<organism evidence="3 4">
    <name type="scientific">Pandoravirus japonicus</name>
    <dbReference type="NCBI Taxonomy" id="2823154"/>
    <lineage>
        <taxon>Viruses</taxon>
        <taxon>Pandoravirus</taxon>
    </lineage>
</organism>
<feature type="region of interest" description="Disordered" evidence="1">
    <location>
        <begin position="125"/>
        <end position="212"/>
    </location>
</feature>
<feature type="compositionally biased region" description="Basic and acidic residues" evidence="1">
    <location>
        <begin position="125"/>
        <end position="150"/>
    </location>
</feature>
<keyword evidence="2" id="KW-1133">Transmembrane helix</keyword>
<sequence>MKRSATLAWHPSVQRGSVGAARSMTTYCRCMSPKPLTLTLPVIARRVAWSYAGVACIGTVAWGGVLFLSEWDRTAPQDRTARDRLRGAAAHAAWHTPIAVCLGVVWPLAPLFVDDVVQRFEHRDAARRRDQERRENSIRRVAESRAEAAEHRRRRERKWQKQEARRRAQTTSASQSPDTLSTAHSSARASPEMASPIGSAPSLPSAGRDALKGGQESVLTKWFLRFC</sequence>
<dbReference type="Proteomes" id="UP001253637">
    <property type="component" value="Segment"/>
</dbReference>
<name>A0A811BPQ6_9VIRU</name>
<dbReference type="EMBL" id="LC625835">
    <property type="protein sequence ID" value="BCU03280.1"/>
    <property type="molecule type" value="Genomic_DNA"/>
</dbReference>
<proteinExistence type="predicted"/>
<reference evidence="3" key="1">
    <citation type="submission" date="2021-04" db="EMBL/GenBank/DDBJ databases">
        <title>Draft Genome Sequence of Pandoravirus japonicus, Isolated from the Sabaishi River of Niigata, Japan.</title>
        <authorList>
            <person name="Hosokawa N."/>
            <person name="Takahashi H."/>
            <person name="Aoki K."/>
            <person name="Takemura M."/>
        </authorList>
    </citation>
    <scope>NUCLEOTIDE SEQUENCE</scope>
</reference>
<feature type="transmembrane region" description="Helical" evidence="2">
    <location>
        <begin position="88"/>
        <end position="109"/>
    </location>
</feature>